<dbReference type="GO" id="GO:0070822">
    <property type="term" value="C:Sin3-type complex"/>
    <property type="evidence" value="ECO:0007669"/>
    <property type="project" value="TreeGrafter"/>
</dbReference>
<accession>A0A136J2J5</accession>
<reference evidence="5" key="1">
    <citation type="submission" date="2016-02" db="EMBL/GenBank/DDBJ databases">
        <title>Draft genome sequence of Microdochium bolleyi, a fungal endophyte of beachgrass.</title>
        <authorList>
            <consortium name="DOE Joint Genome Institute"/>
            <person name="David A.S."/>
            <person name="May G."/>
            <person name="Haridas S."/>
            <person name="Lim J."/>
            <person name="Wang M."/>
            <person name="Labutti K."/>
            <person name="Lipzen A."/>
            <person name="Barry K."/>
            <person name="Grigoriev I.V."/>
        </authorList>
    </citation>
    <scope>NUCLEOTIDE SEQUENCE [LARGE SCALE GENOMIC DNA]</scope>
    <source>
        <strain evidence="5">J235TASD1</strain>
    </source>
</reference>
<feature type="compositionally biased region" description="Polar residues" evidence="2">
    <location>
        <begin position="451"/>
        <end position="461"/>
    </location>
</feature>
<feature type="region of interest" description="Disordered" evidence="2">
    <location>
        <begin position="391"/>
        <end position="465"/>
    </location>
</feature>
<dbReference type="InterPro" id="IPR059025">
    <property type="entry name" value="STB6_N"/>
</dbReference>
<feature type="coiled-coil region" evidence="1">
    <location>
        <begin position="804"/>
        <end position="838"/>
    </location>
</feature>
<dbReference type="Proteomes" id="UP000070501">
    <property type="component" value="Unassembled WGS sequence"/>
</dbReference>
<feature type="compositionally biased region" description="Polar residues" evidence="2">
    <location>
        <begin position="562"/>
        <end position="573"/>
    </location>
</feature>
<proteinExistence type="predicted"/>
<organism evidence="4 5">
    <name type="scientific">Microdochium bolleyi</name>
    <dbReference type="NCBI Taxonomy" id="196109"/>
    <lineage>
        <taxon>Eukaryota</taxon>
        <taxon>Fungi</taxon>
        <taxon>Dikarya</taxon>
        <taxon>Ascomycota</taxon>
        <taxon>Pezizomycotina</taxon>
        <taxon>Sordariomycetes</taxon>
        <taxon>Xylariomycetidae</taxon>
        <taxon>Xylariales</taxon>
        <taxon>Microdochiaceae</taxon>
        <taxon>Microdochium</taxon>
    </lineage>
</organism>
<dbReference type="PANTHER" id="PTHR31011">
    <property type="entry name" value="PROTEIN STB2-RELATED"/>
    <property type="match status" value="1"/>
</dbReference>
<gene>
    <name evidence="4" type="ORF">Micbo1qcDRAFT_119299</name>
</gene>
<feature type="compositionally biased region" description="Basic and acidic residues" evidence="2">
    <location>
        <begin position="402"/>
        <end position="414"/>
    </location>
</feature>
<dbReference type="STRING" id="196109.A0A136J2J5"/>
<keyword evidence="1" id="KW-0175">Coiled coil</keyword>
<dbReference type="OrthoDB" id="19806at2759"/>
<feature type="region of interest" description="Disordered" evidence="2">
    <location>
        <begin position="480"/>
        <end position="529"/>
    </location>
</feature>
<dbReference type="AlphaFoldDB" id="A0A136J2J5"/>
<evidence type="ECO:0000256" key="1">
    <source>
        <dbReference type="SAM" id="Coils"/>
    </source>
</evidence>
<protein>
    <submittedName>
        <fullName evidence="4">STB2 protein</fullName>
    </submittedName>
</protein>
<dbReference type="PANTHER" id="PTHR31011:SF2">
    <property type="entry name" value="PROTEIN STB2-RELATED"/>
    <property type="match status" value="1"/>
</dbReference>
<evidence type="ECO:0000256" key="2">
    <source>
        <dbReference type="SAM" id="MobiDB-lite"/>
    </source>
</evidence>
<dbReference type="InParanoid" id="A0A136J2J5"/>
<feature type="domain" description="STB6-like N-terminal" evidence="3">
    <location>
        <begin position="23"/>
        <end position="160"/>
    </location>
</feature>
<dbReference type="InterPro" id="IPR038919">
    <property type="entry name" value="STB2/STB2"/>
</dbReference>
<feature type="region of interest" description="Disordered" evidence="2">
    <location>
        <begin position="593"/>
        <end position="624"/>
    </location>
</feature>
<sequence length="864" mass="95339">MEVDRQLGSAAGTPSPAADRRVLVFPDPVAFRFLLDDPCVTVVHRKERLEGYELYLVEQWACSRIQPTTVIVTYTGDNAHSVAVGVLSVPRDEVAWSDQLRVYVKAVQQYHARPKDTPLGELMVTNLSSFPSALTVIAVPGGDIKKHRSAFVVNENLKRLGCSGRSGMSLSEPTAAARAKFYQLYKVNDKIPFDQAVVELVKLCQVALYLFDTLHAAYVDGLLCDITERALTDWWTEYGADYYNMEPADGILGPTSVAALLGLCAGARNRLSYLNAPVSKDVFDVDATERGIAYFQKYQKLERSRRLDRQTMHKLHNATAKAAAGEGWGVQKAVKSTVTEIGGKRGEIVLGMVGGRDKGGIADIESLDLDRFISLVSGERAKWLWLGKPKRPGVDINNEHGSPTREDLLGKDEGAVPSRRPQITPQDDQADPLRKDEFGEVYASPAPGSAISINESPGNNKDQLRRGVLKSVARDARSGLGRIKDAVSGSGRNHGSRPSRDETDGFLSPHSGTSAGHGPTPGSAPGQINRAFTWKNKPEEYLASMRELQNDPKLPSTRHDAVTSSPKDYQGRVIQSTDEATGTFAQDTTLPQARLKGSGSSDQQLETGHIESSVANSTADEGELRIREHEKRLPELAGSKGPATLQRRKSAAYLSDMYRPLPDENRWPRRMSFGDAEEAVLRWEPIVNLLDTTNQTMDAATVDGFGLGEVAAALYDDVLYVKTSVEPWVTNKIGAVQAMEQEYSRQAEKLEALYYQQSEAFRHTKHDSQDLLSQERSHLTEASGNLKNLLNRLEYELAILSSRVQDVEDGVTNFELQVEDMERRADELKVELETETWLHWAVRTLTGIGTGPNITQGVEKLRKE</sequence>
<feature type="region of interest" description="Disordered" evidence="2">
    <location>
        <begin position="548"/>
        <end position="573"/>
    </location>
</feature>
<evidence type="ECO:0000259" key="3">
    <source>
        <dbReference type="Pfam" id="PF25995"/>
    </source>
</evidence>
<dbReference type="Pfam" id="PF25995">
    <property type="entry name" value="STB6_N"/>
    <property type="match status" value="1"/>
</dbReference>
<name>A0A136J2J5_9PEZI</name>
<evidence type="ECO:0000313" key="4">
    <source>
        <dbReference type="EMBL" id="KXJ91313.1"/>
    </source>
</evidence>
<dbReference type="FunCoup" id="A0A136J2J5">
    <property type="interactions" value="56"/>
</dbReference>
<keyword evidence="5" id="KW-1185">Reference proteome</keyword>
<dbReference type="EMBL" id="KQ964250">
    <property type="protein sequence ID" value="KXJ91313.1"/>
    <property type="molecule type" value="Genomic_DNA"/>
</dbReference>
<evidence type="ECO:0000313" key="5">
    <source>
        <dbReference type="Proteomes" id="UP000070501"/>
    </source>
</evidence>